<feature type="region of interest" description="Disordered" evidence="1">
    <location>
        <begin position="39"/>
        <end position="98"/>
    </location>
</feature>
<dbReference type="SUPFAM" id="SSF54106">
    <property type="entry name" value="LysM domain"/>
    <property type="match status" value="1"/>
</dbReference>
<dbReference type="EMBL" id="JACBYF010000008">
    <property type="protein sequence ID" value="NYS47572.1"/>
    <property type="molecule type" value="Genomic_DNA"/>
</dbReference>
<dbReference type="Proteomes" id="UP000531840">
    <property type="component" value="Unassembled WGS sequence"/>
</dbReference>
<evidence type="ECO:0000259" key="2">
    <source>
        <dbReference type="PROSITE" id="PS51782"/>
    </source>
</evidence>
<dbReference type="SMART" id="SM00257">
    <property type="entry name" value="LysM"/>
    <property type="match status" value="1"/>
</dbReference>
<evidence type="ECO:0000313" key="3">
    <source>
        <dbReference type="EMBL" id="NYS47572.1"/>
    </source>
</evidence>
<dbReference type="CDD" id="cd00118">
    <property type="entry name" value="LysM"/>
    <property type="match status" value="1"/>
</dbReference>
<reference evidence="3 4" key="1">
    <citation type="submission" date="2020-07" db="EMBL/GenBank/DDBJ databases">
        <title>MOT database genomes.</title>
        <authorList>
            <person name="Joseph S."/>
            <person name="Aduse-Opoku J."/>
            <person name="Hashim A."/>
            <person name="Wade W."/>
            <person name="Curtis M."/>
        </authorList>
    </citation>
    <scope>NUCLEOTIDE SEQUENCE [LARGE SCALE GENOMIC DNA]</scope>
    <source>
        <strain evidence="3 4">CIP 106318</strain>
    </source>
</reference>
<proteinExistence type="predicted"/>
<protein>
    <submittedName>
        <fullName evidence="3">LysM peptidoglycan-binding domain-containing protein</fullName>
    </submittedName>
</protein>
<evidence type="ECO:0000313" key="4">
    <source>
        <dbReference type="Proteomes" id="UP000531840"/>
    </source>
</evidence>
<feature type="domain" description="LysM" evidence="2">
    <location>
        <begin position="99"/>
        <end position="148"/>
    </location>
</feature>
<dbReference type="InterPro" id="IPR036779">
    <property type="entry name" value="LysM_dom_sf"/>
</dbReference>
<sequence length="150" mass="16591">MNKNIKTITLLLISTVLLPALFYFNTYLANKIGNKDKPVESTKVENVAQVPQEEKKEQVAPPAAENDKYNNSEESKNNQSSNSEVKKDNKTEGEVVAGTEYTIKAGDTLFVLASKAYGPNKAKDGVDKIKKENNMTSDRLEVGQNIKIPE</sequence>
<dbReference type="PROSITE" id="PS51782">
    <property type="entry name" value="LYSM"/>
    <property type="match status" value="1"/>
</dbReference>
<feature type="compositionally biased region" description="Basic and acidic residues" evidence="1">
    <location>
        <begin position="84"/>
        <end position="93"/>
    </location>
</feature>
<comment type="caution">
    <text evidence="3">The sequence shown here is derived from an EMBL/GenBank/DDBJ whole genome shotgun (WGS) entry which is preliminary data.</text>
</comment>
<dbReference type="Gene3D" id="3.10.350.10">
    <property type="entry name" value="LysM domain"/>
    <property type="match status" value="1"/>
</dbReference>
<name>A0ABX2SZQ1_9BACL</name>
<keyword evidence="4" id="KW-1185">Reference proteome</keyword>
<accession>A0ABX2SZQ1</accession>
<dbReference type="InterPro" id="IPR018392">
    <property type="entry name" value="LysM"/>
</dbReference>
<dbReference type="RefSeq" id="WP_179941361.1">
    <property type="nucleotide sequence ID" value="NZ_JACBYF010000008.1"/>
</dbReference>
<feature type="compositionally biased region" description="Basic and acidic residues" evidence="1">
    <location>
        <begin position="65"/>
        <end position="76"/>
    </location>
</feature>
<organism evidence="3 4">
    <name type="scientific">Gemelliphila palaticanis</name>
    <dbReference type="NCBI Taxonomy" id="81950"/>
    <lineage>
        <taxon>Bacteria</taxon>
        <taxon>Bacillati</taxon>
        <taxon>Bacillota</taxon>
        <taxon>Bacilli</taxon>
        <taxon>Bacillales</taxon>
        <taxon>Gemellaceae</taxon>
        <taxon>Gemelliphila</taxon>
    </lineage>
</organism>
<evidence type="ECO:0000256" key="1">
    <source>
        <dbReference type="SAM" id="MobiDB-lite"/>
    </source>
</evidence>
<gene>
    <name evidence="3" type="ORF">HZY85_05090</name>
</gene>
<dbReference type="Pfam" id="PF01476">
    <property type="entry name" value="LysM"/>
    <property type="match status" value="1"/>
</dbReference>